<evidence type="ECO:0000313" key="3">
    <source>
        <dbReference type="EMBL" id="MDS1114830.1"/>
    </source>
</evidence>
<sequence>MTEAPTIETATPSAPIPDLSASPVHVPGHTLRWTTANVDEGLPGIVTPLTWSLYFPPTEQTMRDCWVDLGVMPSSARRIPSDVDGRFLSVAYGHAIANVDNMGQMAARVPGGSAAMMEEQLFGSVQAGGLPEPRGWTKMRRYPIVAVKFPIALRHAIKALPQLAEETERWWLRRAFTLAEADLSQATAALVAAREMFERGLSVHMPLSMAAQGLMGQVQNLAESAGLQSGGELIKSDEGTAEFELVRDLWRFARDEIGIEDFIRGHGYHGPREGLVDSVVWREDSSMVTALAERYRARGDVEDVDDLVARRRREHDEAVKRLHTGLSPARRKLASALIGFASQVPAWRETGRANILRGVDVARASARRIGEHLADAGILADAGDVFFLTIDELAAGRTNRYAELVARRREDHEAYGRLDLPHVWHGTPRPVVRTADGSTADEARIESLTGLGVSAGVAEGTVRVIRDLDDAEIEDGTVMVCKATDPGWASLFPLAEAVVTDVGSAMSHAAIVCRELGLPCVANTRTGTTDLRDGMYVRVDGTVGTVEILGEAS</sequence>
<reference evidence="3 4" key="1">
    <citation type="submission" date="2023-08" db="EMBL/GenBank/DDBJ databases">
        <title>Bioegradation of LLDPE and BLDPE plastic by marine bacteria from coast plastic debris.</title>
        <authorList>
            <person name="Rong Z."/>
        </authorList>
    </citation>
    <scope>NUCLEOTIDE SEQUENCE [LARGE SCALE GENOMIC DNA]</scope>
    <source>
        <strain evidence="3 4">Z-2</strain>
    </source>
</reference>
<evidence type="ECO:0000256" key="1">
    <source>
        <dbReference type="SAM" id="MobiDB-lite"/>
    </source>
</evidence>
<feature type="region of interest" description="Disordered" evidence="1">
    <location>
        <begin position="1"/>
        <end position="20"/>
    </location>
</feature>
<evidence type="ECO:0000313" key="4">
    <source>
        <dbReference type="Proteomes" id="UP001265083"/>
    </source>
</evidence>
<name>A0ABU2GTR3_9ACTN</name>
<gene>
    <name evidence="3" type="ORF">RD149_13735</name>
</gene>
<accession>A0ABU2GTR3</accession>
<comment type="caution">
    <text evidence="3">The sequence shown here is derived from an EMBL/GenBank/DDBJ whole genome shotgun (WGS) entry which is preliminary data.</text>
</comment>
<dbReference type="PANTHER" id="PTHR43615:SF1">
    <property type="entry name" value="PPDK_N DOMAIN-CONTAINING PROTEIN"/>
    <property type="match status" value="1"/>
</dbReference>
<dbReference type="SUPFAM" id="SSF52009">
    <property type="entry name" value="Phosphohistidine domain"/>
    <property type="match status" value="1"/>
</dbReference>
<dbReference type="EMBL" id="JAVLUS010000010">
    <property type="protein sequence ID" value="MDS1114830.1"/>
    <property type="molecule type" value="Genomic_DNA"/>
</dbReference>
<dbReference type="Pfam" id="PF00391">
    <property type="entry name" value="PEP-utilizers"/>
    <property type="match status" value="1"/>
</dbReference>
<feature type="domain" description="PEP-utilising enzyme mobile" evidence="2">
    <location>
        <begin position="473"/>
        <end position="544"/>
    </location>
</feature>
<protein>
    <submittedName>
        <fullName evidence="3">PEP-utilizing enzyme</fullName>
    </submittedName>
</protein>
<dbReference type="RefSeq" id="WP_310950903.1">
    <property type="nucleotide sequence ID" value="NZ_JAVLUS010000010.1"/>
</dbReference>
<dbReference type="InterPro" id="IPR036637">
    <property type="entry name" value="Phosphohistidine_dom_sf"/>
</dbReference>
<organism evidence="3 4">
    <name type="scientific">Gordonia westfalica</name>
    <dbReference type="NCBI Taxonomy" id="158898"/>
    <lineage>
        <taxon>Bacteria</taxon>
        <taxon>Bacillati</taxon>
        <taxon>Actinomycetota</taxon>
        <taxon>Actinomycetes</taxon>
        <taxon>Mycobacteriales</taxon>
        <taxon>Gordoniaceae</taxon>
        <taxon>Gordonia</taxon>
    </lineage>
</organism>
<dbReference type="InterPro" id="IPR008279">
    <property type="entry name" value="PEP-util_enz_mobile_dom"/>
</dbReference>
<dbReference type="Proteomes" id="UP001265083">
    <property type="component" value="Unassembled WGS sequence"/>
</dbReference>
<proteinExistence type="predicted"/>
<dbReference type="PANTHER" id="PTHR43615">
    <property type="entry name" value="PHOSPHOENOLPYRUVATE SYNTHASE-RELATED"/>
    <property type="match status" value="1"/>
</dbReference>
<evidence type="ECO:0000259" key="2">
    <source>
        <dbReference type="Pfam" id="PF00391"/>
    </source>
</evidence>
<dbReference type="Gene3D" id="3.50.30.10">
    <property type="entry name" value="Phosphohistidine domain"/>
    <property type="match status" value="1"/>
</dbReference>
<keyword evidence="4" id="KW-1185">Reference proteome</keyword>
<dbReference type="InterPro" id="IPR051549">
    <property type="entry name" value="PEP_Utilizing_Enz"/>
</dbReference>